<proteinExistence type="predicted"/>
<dbReference type="EMBL" id="BIFR01000001">
    <property type="protein sequence ID" value="GCE11066.1"/>
    <property type="molecule type" value="Genomic_DNA"/>
</dbReference>
<gene>
    <name evidence="1" type="ORF">KTT_09250</name>
</gene>
<name>A0A401ZW86_9CHLR</name>
<evidence type="ECO:0000313" key="2">
    <source>
        <dbReference type="Proteomes" id="UP000287352"/>
    </source>
</evidence>
<comment type="caution">
    <text evidence="1">The sequence shown here is derived from an EMBL/GenBank/DDBJ whole genome shotgun (WGS) entry which is preliminary data.</text>
</comment>
<accession>A0A401ZW86</accession>
<evidence type="ECO:0000313" key="1">
    <source>
        <dbReference type="EMBL" id="GCE11066.1"/>
    </source>
</evidence>
<dbReference type="Proteomes" id="UP000287352">
    <property type="component" value="Unassembled WGS sequence"/>
</dbReference>
<reference evidence="2" key="1">
    <citation type="submission" date="2018-12" db="EMBL/GenBank/DDBJ databases">
        <title>Tengunoibacter tsumagoiensis gen. nov., sp. nov., Dictyobacter kobayashii sp. nov., D. alpinus sp. nov., and D. joshuensis sp. nov. and description of Dictyobacteraceae fam. nov. within the order Ktedonobacterales isolated from Tengu-no-mugimeshi.</title>
        <authorList>
            <person name="Wang C.M."/>
            <person name="Zheng Y."/>
            <person name="Sakai Y."/>
            <person name="Toyoda A."/>
            <person name="Minakuchi Y."/>
            <person name="Abe K."/>
            <person name="Yokota A."/>
            <person name="Yabe S."/>
        </authorList>
    </citation>
    <scope>NUCLEOTIDE SEQUENCE [LARGE SCALE GENOMIC DNA]</scope>
    <source>
        <strain evidence="2">Uno3</strain>
    </source>
</reference>
<sequence length="75" mass="8576">MNPQSFLLDDMMVDDLADAELDELFGQLTQFEAPVTLVNTIMDTVSHLPRYNQKPAFYLEDYQQLPTSMDLSSLC</sequence>
<dbReference type="RefSeq" id="WP_126578677.1">
    <property type="nucleotide sequence ID" value="NZ_BIFR01000001.1"/>
</dbReference>
<organism evidence="1 2">
    <name type="scientific">Tengunoibacter tsumagoiensis</name>
    <dbReference type="NCBI Taxonomy" id="2014871"/>
    <lineage>
        <taxon>Bacteria</taxon>
        <taxon>Bacillati</taxon>
        <taxon>Chloroflexota</taxon>
        <taxon>Ktedonobacteria</taxon>
        <taxon>Ktedonobacterales</taxon>
        <taxon>Dictyobacteraceae</taxon>
        <taxon>Tengunoibacter</taxon>
    </lineage>
</organism>
<keyword evidence="2" id="KW-1185">Reference proteome</keyword>
<protein>
    <submittedName>
        <fullName evidence="1">Uncharacterized protein</fullName>
    </submittedName>
</protein>
<dbReference type="AlphaFoldDB" id="A0A401ZW86"/>